<keyword evidence="6 8" id="KW-1133">Transmembrane helix</keyword>
<comment type="caution">
    <text evidence="10">The sequence shown here is derived from an EMBL/GenBank/DDBJ whole genome shotgun (WGS) entry which is preliminary data.</text>
</comment>
<protein>
    <submittedName>
        <fullName evidence="10">Spermidine/putrescine transport system permease protein</fullName>
    </submittedName>
</protein>
<keyword evidence="5 8" id="KW-0812">Transmembrane</keyword>
<feature type="transmembrane region" description="Helical" evidence="8">
    <location>
        <begin position="36"/>
        <end position="63"/>
    </location>
</feature>
<evidence type="ECO:0000313" key="10">
    <source>
        <dbReference type="EMBL" id="MDQ0471477.1"/>
    </source>
</evidence>
<feature type="transmembrane region" description="Helical" evidence="8">
    <location>
        <begin position="280"/>
        <end position="305"/>
    </location>
</feature>
<comment type="similarity">
    <text evidence="2">Belongs to the binding-protein-dependent transport system permease family. CysTW subfamily.</text>
</comment>
<feature type="transmembrane region" description="Helical" evidence="8">
    <location>
        <begin position="225"/>
        <end position="250"/>
    </location>
</feature>
<evidence type="ECO:0000256" key="8">
    <source>
        <dbReference type="RuleBase" id="RU363032"/>
    </source>
</evidence>
<dbReference type="Pfam" id="PF00528">
    <property type="entry name" value="BPD_transp_1"/>
    <property type="match status" value="1"/>
</dbReference>
<sequence>MKTLAGTVGEDVAVATGGSAAPVRPAAGRRAGSRSAYWLVAPGVAWMALFLVLPIAMILYVSFWTQTTFAIQPILTTRSWVTFFTSGTYLDALWTTIRIWLTVLAATLLVGYPTGLFVGLFVRNKTLQTVLLTLCVIPFWTSFLIRVLAWRPMLGKEGAINIVLQWLGLTNAPIEALLFSDLSVVIGMTQIYCVFMVGPIAFMLGRIDPNIIEAARDLGAGFGRIFRTIILPLSLPGVVVGSIFVSVMVLGEFATSAALSGRKVNLLGNIIVTQVGSLKWAFASVAGVVLTVIIGAVVAGLLRIVDLRKEL</sequence>
<dbReference type="RefSeq" id="WP_307276690.1">
    <property type="nucleotide sequence ID" value="NZ_JAUSVX010000009.1"/>
</dbReference>
<keyword evidence="7 8" id="KW-0472">Membrane</keyword>
<feature type="transmembrane region" description="Helical" evidence="8">
    <location>
        <begin position="129"/>
        <end position="149"/>
    </location>
</feature>
<organism evidence="10 11">
    <name type="scientific">Labrys wisconsinensis</name>
    <dbReference type="NCBI Taxonomy" id="425677"/>
    <lineage>
        <taxon>Bacteria</taxon>
        <taxon>Pseudomonadati</taxon>
        <taxon>Pseudomonadota</taxon>
        <taxon>Alphaproteobacteria</taxon>
        <taxon>Hyphomicrobiales</taxon>
        <taxon>Xanthobacteraceae</taxon>
        <taxon>Labrys</taxon>
    </lineage>
</organism>
<evidence type="ECO:0000256" key="3">
    <source>
        <dbReference type="ARBA" id="ARBA00022448"/>
    </source>
</evidence>
<accession>A0ABU0JB22</accession>
<dbReference type="EMBL" id="JAUSVX010000009">
    <property type="protein sequence ID" value="MDQ0471477.1"/>
    <property type="molecule type" value="Genomic_DNA"/>
</dbReference>
<evidence type="ECO:0000256" key="1">
    <source>
        <dbReference type="ARBA" id="ARBA00004651"/>
    </source>
</evidence>
<dbReference type="PANTHER" id="PTHR42929:SF1">
    <property type="entry name" value="INNER MEMBRANE ABC TRANSPORTER PERMEASE PROTEIN YDCU-RELATED"/>
    <property type="match status" value="1"/>
</dbReference>
<comment type="subcellular location">
    <subcellularLocation>
        <location evidence="1 8">Cell membrane</location>
        <topology evidence="1 8">Multi-pass membrane protein</topology>
    </subcellularLocation>
</comment>
<dbReference type="PROSITE" id="PS50928">
    <property type="entry name" value="ABC_TM1"/>
    <property type="match status" value="1"/>
</dbReference>
<feature type="transmembrane region" description="Helical" evidence="8">
    <location>
        <begin position="182"/>
        <end position="204"/>
    </location>
</feature>
<dbReference type="Proteomes" id="UP001242480">
    <property type="component" value="Unassembled WGS sequence"/>
</dbReference>
<proteinExistence type="inferred from homology"/>
<keyword evidence="3 8" id="KW-0813">Transport</keyword>
<evidence type="ECO:0000256" key="5">
    <source>
        <dbReference type="ARBA" id="ARBA00022692"/>
    </source>
</evidence>
<keyword evidence="4" id="KW-1003">Cell membrane</keyword>
<dbReference type="Gene3D" id="1.10.3720.10">
    <property type="entry name" value="MetI-like"/>
    <property type="match status" value="1"/>
</dbReference>
<dbReference type="InterPro" id="IPR035906">
    <property type="entry name" value="MetI-like_sf"/>
</dbReference>
<feature type="transmembrane region" description="Helical" evidence="8">
    <location>
        <begin position="99"/>
        <end position="122"/>
    </location>
</feature>
<name>A0ABU0JB22_9HYPH</name>
<dbReference type="CDD" id="cd06261">
    <property type="entry name" value="TM_PBP2"/>
    <property type="match status" value="1"/>
</dbReference>
<gene>
    <name evidence="10" type="ORF">QO011_004502</name>
</gene>
<keyword evidence="11" id="KW-1185">Reference proteome</keyword>
<dbReference type="SUPFAM" id="SSF161098">
    <property type="entry name" value="MetI-like"/>
    <property type="match status" value="1"/>
</dbReference>
<evidence type="ECO:0000256" key="4">
    <source>
        <dbReference type="ARBA" id="ARBA00022475"/>
    </source>
</evidence>
<dbReference type="InterPro" id="IPR000515">
    <property type="entry name" value="MetI-like"/>
</dbReference>
<evidence type="ECO:0000259" key="9">
    <source>
        <dbReference type="PROSITE" id="PS50928"/>
    </source>
</evidence>
<evidence type="ECO:0000256" key="2">
    <source>
        <dbReference type="ARBA" id="ARBA00007069"/>
    </source>
</evidence>
<reference evidence="10 11" key="1">
    <citation type="submission" date="2023-07" db="EMBL/GenBank/DDBJ databases">
        <title>Genomic Encyclopedia of Type Strains, Phase IV (KMG-IV): sequencing the most valuable type-strain genomes for metagenomic binning, comparative biology and taxonomic classification.</title>
        <authorList>
            <person name="Goeker M."/>
        </authorList>
    </citation>
    <scope>NUCLEOTIDE SEQUENCE [LARGE SCALE GENOMIC DNA]</scope>
    <source>
        <strain evidence="10 11">DSM 19619</strain>
    </source>
</reference>
<evidence type="ECO:0000256" key="7">
    <source>
        <dbReference type="ARBA" id="ARBA00023136"/>
    </source>
</evidence>
<evidence type="ECO:0000313" key="11">
    <source>
        <dbReference type="Proteomes" id="UP001242480"/>
    </source>
</evidence>
<dbReference type="PANTHER" id="PTHR42929">
    <property type="entry name" value="INNER MEMBRANE ABC TRANSPORTER PERMEASE PROTEIN YDCU-RELATED-RELATED"/>
    <property type="match status" value="1"/>
</dbReference>
<feature type="domain" description="ABC transmembrane type-1" evidence="9">
    <location>
        <begin position="93"/>
        <end position="303"/>
    </location>
</feature>
<evidence type="ECO:0000256" key="6">
    <source>
        <dbReference type="ARBA" id="ARBA00022989"/>
    </source>
</evidence>